<dbReference type="GO" id="GO:0008441">
    <property type="term" value="F:3'(2'),5'-bisphosphate nucleotidase activity"/>
    <property type="evidence" value="ECO:0007669"/>
    <property type="project" value="TreeGrafter"/>
</dbReference>
<organism evidence="3">
    <name type="scientific">marine metagenome</name>
    <dbReference type="NCBI Taxonomy" id="408172"/>
    <lineage>
        <taxon>unclassified sequences</taxon>
        <taxon>metagenomes</taxon>
        <taxon>ecological metagenomes</taxon>
    </lineage>
</organism>
<keyword evidence="2" id="KW-0460">Magnesium</keyword>
<evidence type="ECO:0000256" key="1">
    <source>
        <dbReference type="ARBA" id="ARBA00022723"/>
    </source>
</evidence>
<dbReference type="EMBL" id="UINC01001819">
    <property type="protein sequence ID" value="SUZ89522.1"/>
    <property type="molecule type" value="Genomic_DNA"/>
</dbReference>
<protein>
    <recommendedName>
        <fullName evidence="4">3'(2'),5'-bisphosphate nucleotidase CysQ</fullName>
    </recommendedName>
</protein>
<gene>
    <name evidence="3" type="ORF">METZ01_LOCUS42376</name>
</gene>
<dbReference type="Gene3D" id="3.40.190.80">
    <property type="match status" value="1"/>
</dbReference>
<evidence type="ECO:0008006" key="4">
    <source>
        <dbReference type="Google" id="ProtNLM"/>
    </source>
</evidence>
<dbReference type="PRINTS" id="PR00377">
    <property type="entry name" value="IMPHPHTASES"/>
</dbReference>
<dbReference type="PANTHER" id="PTHR43028">
    <property type="entry name" value="3'(2'),5'-BISPHOSPHATE NUCLEOTIDASE 1"/>
    <property type="match status" value="1"/>
</dbReference>
<dbReference type="InterPro" id="IPR000760">
    <property type="entry name" value="Inositol_monophosphatase-like"/>
</dbReference>
<dbReference type="GO" id="GO:0046872">
    <property type="term" value="F:metal ion binding"/>
    <property type="evidence" value="ECO:0007669"/>
    <property type="project" value="UniProtKB-KW"/>
</dbReference>
<dbReference type="CDD" id="cd01638">
    <property type="entry name" value="CysQ"/>
    <property type="match status" value="1"/>
</dbReference>
<dbReference type="GO" id="GO:0000103">
    <property type="term" value="P:sulfate assimilation"/>
    <property type="evidence" value="ECO:0007669"/>
    <property type="project" value="TreeGrafter"/>
</dbReference>
<dbReference type="Pfam" id="PF00459">
    <property type="entry name" value="Inositol_P"/>
    <property type="match status" value="1"/>
</dbReference>
<dbReference type="SUPFAM" id="SSF56655">
    <property type="entry name" value="Carbohydrate phosphatase"/>
    <property type="match status" value="1"/>
</dbReference>
<dbReference type="InterPro" id="IPR020583">
    <property type="entry name" value="Inositol_monoP_metal-BS"/>
</dbReference>
<proteinExistence type="predicted"/>
<evidence type="ECO:0000313" key="3">
    <source>
        <dbReference type="EMBL" id="SUZ89522.1"/>
    </source>
</evidence>
<name>A0A381RCP4_9ZZZZ</name>
<dbReference type="PROSITE" id="PS00629">
    <property type="entry name" value="IMP_1"/>
    <property type="match status" value="1"/>
</dbReference>
<dbReference type="Gene3D" id="3.30.540.10">
    <property type="entry name" value="Fructose-1,6-Bisphosphatase, subunit A, domain 1"/>
    <property type="match status" value="1"/>
</dbReference>
<dbReference type="PANTHER" id="PTHR43028:SF5">
    <property type="entry name" value="3'(2'),5'-BISPHOSPHATE NUCLEOTIDASE 1"/>
    <property type="match status" value="1"/>
</dbReference>
<sequence length="245" mass="25997">MQDHELAGLLAQEAGDLLLGIRDQAVAEGWPSYRLQDEGDRQAHRHLVDRLAELRPDDGLLSEEGTDDGARLEANRVWILDPLDGTRDFGRPKSIEWAVHVALVEGGWPTAAAVALPASGQLYGTGLSAAFRPLERERPVVVTSRSQWGEAEVVAAAIGGVVRSFGSAGVKAMAVVGGSADVYVHPSGLYEWDACAPAAVATAAGLDASGLDGTTLTFNKPRPVVPGLLICRPEYTGRARSALRW</sequence>
<dbReference type="AlphaFoldDB" id="A0A381RCP4"/>
<dbReference type="InterPro" id="IPR050725">
    <property type="entry name" value="CysQ/Inositol_MonoPase"/>
</dbReference>
<evidence type="ECO:0000256" key="2">
    <source>
        <dbReference type="ARBA" id="ARBA00022842"/>
    </source>
</evidence>
<dbReference type="GO" id="GO:0050427">
    <property type="term" value="P:3'-phosphoadenosine 5'-phosphosulfate metabolic process"/>
    <property type="evidence" value="ECO:0007669"/>
    <property type="project" value="TreeGrafter"/>
</dbReference>
<keyword evidence="1" id="KW-0479">Metal-binding</keyword>
<reference evidence="3" key="1">
    <citation type="submission" date="2018-05" db="EMBL/GenBank/DDBJ databases">
        <authorList>
            <person name="Lanie J.A."/>
            <person name="Ng W.-L."/>
            <person name="Kazmierczak K.M."/>
            <person name="Andrzejewski T.M."/>
            <person name="Davidsen T.M."/>
            <person name="Wayne K.J."/>
            <person name="Tettelin H."/>
            <person name="Glass J.I."/>
            <person name="Rusch D."/>
            <person name="Podicherti R."/>
            <person name="Tsui H.-C.T."/>
            <person name="Winkler M.E."/>
        </authorList>
    </citation>
    <scope>NUCLEOTIDE SEQUENCE</scope>
</reference>
<accession>A0A381RCP4</accession>